<dbReference type="AlphaFoldDB" id="A0ABC8T6H8"/>
<comment type="similarity">
    <text evidence="2 6">Belongs to the plant self-incompatibility (S1) protein family.</text>
</comment>
<evidence type="ECO:0000313" key="7">
    <source>
        <dbReference type="EMBL" id="CAK9164872.1"/>
    </source>
</evidence>
<dbReference type="GO" id="GO:0060320">
    <property type="term" value="P:rejection of self pollen"/>
    <property type="evidence" value="ECO:0007669"/>
    <property type="project" value="UniProtKB-KW"/>
</dbReference>
<dbReference type="Proteomes" id="UP001642360">
    <property type="component" value="Unassembled WGS sequence"/>
</dbReference>
<comment type="caution">
    <text evidence="8">The sequence shown here is derived from an EMBL/GenBank/DDBJ whole genome shotgun (WGS) entry which is preliminary data.</text>
</comment>
<keyword evidence="9" id="KW-1185">Reference proteome</keyword>
<name>A0ABC8T6H8_9AQUA</name>
<gene>
    <name evidence="7" type="ORF">ILEXP_LOCUS34017</name>
    <name evidence="8" type="ORF">ILEXP_LOCUS34018</name>
</gene>
<evidence type="ECO:0000256" key="5">
    <source>
        <dbReference type="ARBA" id="ARBA00022729"/>
    </source>
</evidence>
<evidence type="ECO:0000313" key="9">
    <source>
        <dbReference type="Proteomes" id="UP001642360"/>
    </source>
</evidence>
<keyword evidence="5" id="KW-0732">Signal</keyword>
<organism evidence="8 9">
    <name type="scientific">Ilex paraguariensis</name>
    <name type="common">yerba mate</name>
    <dbReference type="NCBI Taxonomy" id="185542"/>
    <lineage>
        <taxon>Eukaryota</taxon>
        <taxon>Viridiplantae</taxon>
        <taxon>Streptophyta</taxon>
        <taxon>Embryophyta</taxon>
        <taxon>Tracheophyta</taxon>
        <taxon>Spermatophyta</taxon>
        <taxon>Magnoliopsida</taxon>
        <taxon>eudicotyledons</taxon>
        <taxon>Gunneridae</taxon>
        <taxon>Pentapetalae</taxon>
        <taxon>asterids</taxon>
        <taxon>campanulids</taxon>
        <taxon>Aquifoliales</taxon>
        <taxon>Aquifoliaceae</taxon>
        <taxon>Ilex</taxon>
    </lineage>
</organism>
<comment type="subcellular location">
    <subcellularLocation>
        <location evidence="1 6">Secreted</location>
    </subcellularLocation>
</comment>
<sequence>MGRKNHSHRCRASNNMNVTTRKHYIMMLLIIIISFCNHTVLSDKVQGSIKNRLGNGKSMRVHCQSKDNDLGNQTVAEGSEFGWDFSPNIWGTTLFYCDMQWERVQEYPFDAYSFARDHVRCKTQCSWLMAVEGVYGFNGETGLWEFMYHWPN</sequence>
<evidence type="ECO:0000256" key="2">
    <source>
        <dbReference type="ARBA" id="ARBA00005581"/>
    </source>
</evidence>
<evidence type="ECO:0000256" key="3">
    <source>
        <dbReference type="ARBA" id="ARBA00022471"/>
    </source>
</evidence>
<dbReference type="PANTHER" id="PTHR31232:SF18">
    <property type="entry name" value="S-PROTEIN HOMOLOG"/>
    <property type="match status" value="1"/>
</dbReference>
<protein>
    <recommendedName>
        <fullName evidence="6">S-protein homolog</fullName>
    </recommendedName>
</protein>
<accession>A0ABC8T6H8</accession>
<proteinExistence type="inferred from homology"/>
<dbReference type="PANTHER" id="PTHR31232">
    <property type="match status" value="1"/>
</dbReference>
<dbReference type="EMBL" id="CAUOFW020004281">
    <property type="protein sequence ID" value="CAK9164873.1"/>
    <property type="molecule type" value="Genomic_DNA"/>
</dbReference>
<dbReference type="GO" id="GO:0005576">
    <property type="term" value="C:extracellular region"/>
    <property type="evidence" value="ECO:0007669"/>
    <property type="project" value="UniProtKB-SubCell"/>
</dbReference>
<evidence type="ECO:0000256" key="1">
    <source>
        <dbReference type="ARBA" id="ARBA00004613"/>
    </source>
</evidence>
<reference evidence="8 9" key="1">
    <citation type="submission" date="2024-02" db="EMBL/GenBank/DDBJ databases">
        <authorList>
            <person name="Vignale AGUSTIN F."/>
            <person name="Sosa J E."/>
            <person name="Modenutti C."/>
        </authorList>
    </citation>
    <scope>NUCLEOTIDE SEQUENCE [LARGE SCALE GENOMIC DNA]</scope>
</reference>
<keyword evidence="4 6" id="KW-0964">Secreted</keyword>
<dbReference type="Pfam" id="PF05938">
    <property type="entry name" value="Self-incomp_S1"/>
    <property type="match status" value="1"/>
</dbReference>
<evidence type="ECO:0000256" key="4">
    <source>
        <dbReference type="ARBA" id="ARBA00022525"/>
    </source>
</evidence>
<evidence type="ECO:0000256" key="6">
    <source>
        <dbReference type="RuleBase" id="RU367044"/>
    </source>
</evidence>
<dbReference type="EMBL" id="CAUOFW020004281">
    <property type="protein sequence ID" value="CAK9164872.1"/>
    <property type="molecule type" value="Genomic_DNA"/>
</dbReference>
<keyword evidence="3 6" id="KW-0713">Self-incompatibility</keyword>
<dbReference type="InterPro" id="IPR010264">
    <property type="entry name" value="Self-incomp_S1"/>
</dbReference>
<evidence type="ECO:0000313" key="8">
    <source>
        <dbReference type="EMBL" id="CAK9164873.1"/>
    </source>
</evidence>